<organism evidence="4 5">
    <name type="scientific">Patella caerulea</name>
    <name type="common">Rayed Mediterranean limpet</name>
    <dbReference type="NCBI Taxonomy" id="87958"/>
    <lineage>
        <taxon>Eukaryota</taxon>
        <taxon>Metazoa</taxon>
        <taxon>Spiralia</taxon>
        <taxon>Lophotrochozoa</taxon>
        <taxon>Mollusca</taxon>
        <taxon>Gastropoda</taxon>
        <taxon>Patellogastropoda</taxon>
        <taxon>Patelloidea</taxon>
        <taxon>Patellidae</taxon>
        <taxon>Patella</taxon>
    </lineage>
</organism>
<evidence type="ECO:0000259" key="3">
    <source>
        <dbReference type="PROSITE" id="PS50206"/>
    </source>
</evidence>
<comment type="caution">
    <text evidence="4">The sequence shown here is derived from an EMBL/GenBank/DDBJ whole genome shotgun (WGS) entry which is preliminary data.</text>
</comment>
<dbReference type="Pfam" id="PF00581">
    <property type="entry name" value="Rhodanese"/>
    <property type="match status" value="2"/>
</dbReference>
<dbReference type="CDD" id="cd01448">
    <property type="entry name" value="TST_Repeat_1"/>
    <property type="match status" value="1"/>
</dbReference>
<dbReference type="InterPro" id="IPR001763">
    <property type="entry name" value="Rhodanese-like_dom"/>
</dbReference>
<dbReference type="EMBL" id="JAZGQO010000002">
    <property type="protein sequence ID" value="KAK6192195.1"/>
    <property type="molecule type" value="Genomic_DNA"/>
</dbReference>
<sequence>MAKSLINCEDLYKEINAGLPKDTVIVDVSWSSKKKCYEDYLKCHIPGAVFVNVLESEHTDLYPRNIPKSDIFERNVRQAGINDNSRVILYSESDNFGFFASCRAWWTFMVYGHSNVSVLNGGLPKWKSLGYPVSSDVVKVLPGSFTAKWTPTHHKKFDEVVKNVEQGVFQVCDTRSSGAYLGQDSPGHIPGAVNLNYGQLMDTGNQTLLSPDKIKTVFADAGVDLSRPLVTHCNSGMSSCSVAFAAKLCGSEDVSVFHGGFTEWKAKADPELLTKETPK</sequence>
<dbReference type="CDD" id="cd01449">
    <property type="entry name" value="TST_Repeat_2"/>
    <property type="match status" value="1"/>
</dbReference>
<feature type="domain" description="Rhodanese" evidence="3">
    <location>
        <begin position="165"/>
        <end position="273"/>
    </location>
</feature>
<dbReference type="Gene3D" id="3.40.250.10">
    <property type="entry name" value="Rhodanese-like domain"/>
    <property type="match status" value="2"/>
</dbReference>
<dbReference type="PANTHER" id="PTHR11364:SF27">
    <property type="entry name" value="SULFURTRANSFERASE"/>
    <property type="match status" value="1"/>
</dbReference>
<keyword evidence="2" id="KW-0677">Repeat</keyword>
<dbReference type="Proteomes" id="UP001347796">
    <property type="component" value="Unassembled WGS sequence"/>
</dbReference>
<dbReference type="PANTHER" id="PTHR11364">
    <property type="entry name" value="THIOSULFATE SULFERTANSFERASE"/>
    <property type="match status" value="1"/>
</dbReference>
<evidence type="ECO:0000256" key="2">
    <source>
        <dbReference type="ARBA" id="ARBA00022737"/>
    </source>
</evidence>
<protein>
    <recommendedName>
        <fullName evidence="3">Rhodanese domain-containing protein</fullName>
    </recommendedName>
</protein>
<dbReference type="AlphaFoldDB" id="A0AAN8KER7"/>
<gene>
    <name evidence="4" type="ORF">SNE40_003707</name>
</gene>
<name>A0AAN8KER7_PATCE</name>
<dbReference type="GO" id="GO:0004792">
    <property type="term" value="F:thiosulfate-cyanide sulfurtransferase activity"/>
    <property type="evidence" value="ECO:0007669"/>
    <property type="project" value="InterPro"/>
</dbReference>
<evidence type="ECO:0000313" key="5">
    <source>
        <dbReference type="Proteomes" id="UP001347796"/>
    </source>
</evidence>
<dbReference type="SMART" id="SM00450">
    <property type="entry name" value="RHOD"/>
    <property type="match status" value="2"/>
</dbReference>
<evidence type="ECO:0000256" key="1">
    <source>
        <dbReference type="ARBA" id="ARBA00022679"/>
    </source>
</evidence>
<proteinExistence type="predicted"/>
<dbReference type="PROSITE" id="PS00380">
    <property type="entry name" value="RHODANESE_1"/>
    <property type="match status" value="1"/>
</dbReference>
<dbReference type="SUPFAM" id="SSF52821">
    <property type="entry name" value="Rhodanese/Cell cycle control phosphatase"/>
    <property type="match status" value="2"/>
</dbReference>
<dbReference type="GO" id="GO:0005739">
    <property type="term" value="C:mitochondrion"/>
    <property type="evidence" value="ECO:0007669"/>
    <property type="project" value="TreeGrafter"/>
</dbReference>
<dbReference type="InterPro" id="IPR045078">
    <property type="entry name" value="TST/MPST-like"/>
</dbReference>
<feature type="domain" description="Rhodanese" evidence="3">
    <location>
        <begin position="19"/>
        <end position="135"/>
    </location>
</feature>
<keyword evidence="5" id="KW-1185">Reference proteome</keyword>
<dbReference type="InterPro" id="IPR001307">
    <property type="entry name" value="Thiosulphate_STrfase_CS"/>
</dbReference>
<accession>A0AAN8KER7</accession>
<reference evidence="4 5" key="1">
    <citation type="submission" date="2024-01" db="EMBL/GenBank/DDBJ databases">
        <title>The genome of the rayed Mediterranean limpet Patella caerulea (Linnaeus, 1758).</title>
        <authorList>
            <person name="Anh-Thu Weber A."/>
            <person name="Halstead-Nussloch G."/>
        </authorList>
    </citation>
    <scope>NUCLEOTIDE SEQUENCE [LARGE SCALE GENOMIC DNA]</scope>
    <source>
        <strain evidence="4">AATW-2023a</strain>
        <tissue evidence="4">Whole specimen</tissue>
    </source>
</reference>
<dbReference type="InterPro" id="IPR036873">
    <property type="entry name" value="Rhodanese-like_dom_sf"/>
</dbReference>
<evidence type="ECO:0000313" key="4">
    <source>
        <dbReference type="EMBL" id="KAK6192195.1"/>
    </source>
</evidence>
<dbReference type="PROSITE" id="PS50206">
    <property type="entry name" value="RHODANESE_3"/>
    <property type="match status" value="2"/>
</dbReference>
<keyword evidence="1" id="KW-0808">Transferase</keyword>